<dbReference type="AlphaFoldDB" id="A0A136IUT9"/>
<dbReference type="InterPro" id="IPR020471">
    <property type="entry name" value="AKR"/>
</dbReference>
<reference evidence="8" key="1">
    <citation type="submission" date="2016-02" db="EMBL/GenBank/DDBJ databases">
        <title>Draft genome sequence of Microdochium bolleyi, a fungal endophyte of beachgrass.</title>
        <authorList>
            <consortium name="DOE Joint Genome Institute"/>
            <person name="David A.S."/>
            <person name="May G."/>
            <person name="Haridas S."/>
            <person name="Lim J."/>
            <person name="Wang M."/>
            <person name="Labutti K."/>
            <person name="Lipzen A."/>
            <person name="Barry K."/>
            <person name="Grigoriev I.V."/>
        </authorList>
    </citation>
    <scope>NUCLEOTIDE SEQUENCE [LARGE SCALE GENOMIC DNA]</scope>
    <source>
        <strain evidence="8">J235TASD1</strain>
    </source>
</reference>
<dbReference type="PIRSF" id="PIRSF000097">
    <property type="entry name" value="AKR"/>
    <property type="match status" value="1"/>
</dbReference>
<feature type="binding site" evidence="4">
    <location>
        <position position="113"/>
    </location>
    <ligand>
        <name>substrate</name>
    </ligand>
</feature>
<dbReference type="Pfam" id="PF00248">
    <property type="entry name" value="Aldo_ket_red"/>
    <property type="match status" value="1"/>
</dbReference>
<dbReference type="InterPro" id="IPR036812">
    <property type="entry name" value="NAD(P)_OxRdtase_dom_sf"/>
</dbReference>
<dbReference type="PANTHER" id="PTHR43827:SF13">
    <property type="entry name" value="ALDO_KETO REDUCTASE FAMILY PROTEIN"/>
    <property type="match status" value="1"/>
</dbReference>
<dbReference type="InterPro" id="IPR018170">
    <property type="entry name" value="Aldo/ket_reductase_CS"/>
</dbReference>
<dbReference type="PROSITE" id="PS00062">
    <property type="entry name" value="ALDOKETO_REDUCTASE_2"/>
    <property type="match status" value="1"/>
</dbReference>
<evidence type="ECO:0000313" key="7">
    <source>
        <dbReference type="EMBL" id="KXJ88672.1"/>
    </source>
</evidence>
<dbReference type="PANTHER" id="PTHR43827">
    <property type="entry name" value="2,5-DIKETO-D-GLUCONIC ACID REDUCTASE"/>
    <property type="match status" value="1"/>
</dbReference>
<evidence type="ECO:0000256" key="1">
    <source>
        <dbReference type="ARBA" id="ARBA00007905"/>
    </source>
</evidence>
<dbReference type="PROSITE" id="PS00063">
    <property type="entry name" value="ALDOKETO_REDUCTASE_3"/>
    <property type="match status" value="1"/>
</dbReference>
<comment type="similarity">
    <text evidence="1">Belongs to the aldo/keto reductase family.</text>
</comment>
<dbReference type="InterPro" id="IPR023210">
    <property type="entry name" value="NADP_OxRdtase_dom"/>
</dbReference>
<gene>
    <name evidence="7" type="ORF">Micbo1qcDRAFT_166100</name>
</gene>
<sequence>MTSITAQSAFKLNSGYELPLVGFGVYQIPSDDAEKAVLEALKVGYRHIDSAAVYKNEAPCGAAIRKSGIPRADIFYTTKVPPGKDMSYEAAKAQVDKSLKEAGLEYVDLLLFHAPYGGSVVRKGVWKALVEAVEEGKVRSIGVSNYGVHHLDELETHIKELEAERGGKGKGGVLSVVQHEAHPWCVRPEIAKWCAQRNVAVEAYCPLVRGKRADDATLKKLSDKHGKTWAQVLTRWSLQKGFVPLPKSVTPSRIKENFEVFDFELTADEVAELETDEYAPIAWDPVKSGLDD</sequence>
<accession>A0A136IUT9</accession>
<evidence type="ECO:0000256" key="2">
    <source>
        <dbReference type="ARBA" id="ARBA00023002"/>
    </source>
</evidence>
<dbReference type="PRINTS" id="PR00069">
    <property type="entry name" value="ALDKETRDTASE"/>
</dbReference>
<dbReference type="SUPFAM" id="SSF51430">
    <property type="entry name" value="NAD(P)-linked oxidoreductase"/>
    <property type="match status" value="1"/>
</dbReference>
<evidence type="ECO:0000259" key="6">
    <source>
        <dbReference type="Pfam" id="PF00248"/>
    </source>
</evidence>
<dbReference type="Proteomes" id="UP000070501">
    <property type="component" value="Unassembled WGS sequence"/>
</dbReference>
<dbReference type="EMBL" id="KQ964257">
    <property type="protein sequence ID" value="KXJ88672.1"/>
    <property type="molecule type" value="Genomic_DNA"/>
</dbReference>
<evidence type="ECO:0000256" key="4">
    <source>
        <dbReference type="PIRSR" id="PIRSR000097-2"/>
    </source>
</evidence>
<dbReference type="GO" id="GO:0016491">
    <property type="term" value="F:oxidoreductase activity"/>
    <property type="evidence" value="ECO:0007669"/>
    <property type="project" value="UniProtKB-KW"/>
</dbReference>
<dbReference type="OrthoDB" id="416253at2759"/>
<dbReference type="PROSITE" id="PS00798">
    <property type="entry name" value="ALDOKETO_REDUCTASE_1"/>
    <property type="match status" value="1"/>
</dbReference>
<feature type="domain" description="NADP-dependent oxidoreductase" evidence="6">
    <location>
        <begin position="27"/>
        <end position="274"/>
    </location>
</feature>
<feature type="active site" description="Proton donor" evidence="3">
    <location>
        <position position="54"/>
    </location>
</feature>
<proteinExistence type="inferred from homology"/>
<dbReference type="InParanoid" id="A0A136IUT9"/>
<dbReference type="CDD" id="cd19071">
    <property type="entry name" value="AKR_AKR1-5-like"/>
    <property type="match status" value="1"/>
</dbReference>
<evidence type="ECO:0000256" key="3">
    <source>
        <dbReference type="PIRSR" id="PIRSR000097-1"/>
    </source>
</evidence>
<dbReference type="Gene3D" id="3.20.20.100">
    <property type="entry name" value="NADP-dependent oxidoreductase domain"/>
    <property type="match status" value="1"/>
</dbReference>
<feature type="site" description="Lowers pKa of active site Tyr" evidence="5">
    <location>
        <position position="79"/>
    </location>
</feature>
<name>A0A136IUT9_9PEZI</name>
<dbReference type="FunFam" id="3.20.20.100:FF:000015">
    <property type="entry name" value="Oxidoreductase, aldo/keto reductase family"/>
    <property type="match status" value="1"/>
</dbReference>
<evidence type="ECO:0000256" key="5">
    <source>
        <dbReference type="PIRSR" id="PIRSR000097-3"/>
    </source>
</evidence>
<keyword evidence="8" id="KW-1185">Reference proteome</keyword>
<dbReference type="STRING" id="196109.A0A136IUT9"/>
<keyword evidence="2" id="KW-0560">Oxidoreductase</keyword>
<organism evidence="7 8">
    <name type="scientific">Microdochium bolleyi</name>
    <dbReference type="NCBI Taxonomy" id="196109"/>
    <lineage>
        <taxon>Eukaryota</taxon>
        <taxon>Fungi</taxon>
        <taxon>Dikarya</taxon>
        <taxon>Ascomycota</taxon>
        <taxon>Pezizomycotina</taxon>
        <taxon>Sordariomycetes</taxon>
        <taxon>Xylariomycetidae</taxon>
        <taxon>Xylariales</taxon>
        <taxon>Microdochiaceae</taxon>
        <taxon>Microdochium</taxon>
    </lineage>
</organism>
<evidence type="ECO:0000313" key="8">
    <source>
        <dbReference type="Proteomes" id="UP000070501"/>
    </source>
</evidence>
<protein>
    <submittedName>
        <fullName evidence="7">Aldo-keto reductase-like protein</fullName>
    </submittedName>
</protein>